<keyword evidence="5" id="KW-1185">Reference proteome</keyword>
<dbReference type="AlphaFoldDB" id="A0A2T7EK58"/>
<dbReference type="InterPro" id="IPR051132">
    <property type="entry name" value="3-5_Exonuclease_domain"/>
</dbReference>
<dbReference type="CDD" id="cd06141">
    <property type="entry name" value="WRN_exo"/>
    <property type="match status" value="1"/>
</dbReference>
<evidence type="ECO:0000256" key="1">
    <source>
        <dbReference type="ARBA" id="ARBA00022722"/>
    </source>
</evidence>
<dbReference type="GO" id="GO:0008408">
    <property type="term" value="F:3'-5' exonuclease activity"/>
    <property type="evidence" value="ECO:0007669"/>
    <property type="project" value="InterPro"/>
</dbReference>
<dbReference type="GO" id="GO:0005634">
    <property type="term" value="C:nucleus"/>
    <property type="evidence" value="ECO:0007669"/>
    <property type="project" value="TreeGrafter"/>
</dbReference>
<accession>A0A2T7EK58</accession>
<reference evidence="4 5" key="1">
    <citation type="submission" date="2018-04" db="EMBL/GenBank/DDBJ databases">
        <title>WGS assembly of Panicum hallii var. hallii HAL2.</title>
        <authorList>
            <person name="Lovell J."/>
            <person name="Jenkins J."/>
            <person name="Lowry D."/>
            <person name="Mamidi S."/>
            <person name="Sreedasyam A."/>
            <person name="Weng X."/>
            <person name="Barry K."/>
            <person name="Bonette J."/>
            <person name="Campitelli B."/>
            <person name="Daum C."/>
            <person name="Gordon S."/>
            <person name="Gould B."/>
            <person name="Lipzen A."/>
            <person name="MacQueen A."/>
            <person name="Palacio-Mejia J."/>
            <person name="Plott C."/>
            <person name="Shakirov E."/>
            <person name="Shu S."/>
            <person name="Yoshinaga Y."/>
            <person name="Zane M."/>
            <person name="Rokhsar D."/>
            <person name="Grimwood J."/>
            <person name="Schmutz J."/>
            <person name="Juenger T."/>
        </authorList>
    </citation>
    <scope>NUCLEOTIDE SEQUENCE [LARGE SCALE GENOMIC DNA]</scope>
    <source>
        <strain evidence="5">cv. HAL2</strain>
    </source>
</reference>
<dbReference type="Pfam" id="PF01612">
    <property type="entry name" value="DNA_pol_A_exo1"/>
    <property type="match status" value="1"/>
</dbReference>
<name>A0A2T7EK58_9POAL</name>
<feature type="domain" description="3'-5' exonuclease" evidence="3">
    <location>
        <begin position="35"/>
        <end position="213"/>
    </location>
</feature>
<dbReference type="GO" id="GO:0006139">
    <property type="term" value="P:nucleobase-containing compound metabolic process"/>
    <property type="evidence" value="ECO:0007669"/>
    <property type="project" value="InterPro"/>
</dbReference>
<dbReference type="SUPFAM" id="SSF53098">
    <property type="entry name" value="Ribonuclease H-like"/>
    <property type="match status" value="1"/>
</dbReference>
<keyword evidence="2" id="KW-0378">Hydrolase</keyword>
<dbReference type="GO" id="GO:0003676">
    <property type="term" value="F:nucleic acid binding"/>
    <property type="evidence" value="ECO:0007669"/>
    <property type="project" value="InterPro"/>
</dbReference>
<dbReference type="PANTHER" id="PTHR13620:SF120">
    <property type="entry name" value="3'-5' EXONUCLEASE DOMAIN-CONTAINING PROTEIN"/>
    <property type="match status" value="1"/>
</dbReference>
<dbReference type="Gene3D" id="3.30.420.10">
    <property type="entry name" value="Ribonuclease H-like superfamily/Ribonuclease H"/>
    <property type="match status" value="1"/>
</dbReference>
<dbReference type="InterPro" id="IPR012337">
    <property type="entry name" value="RNaseH-like_sf"/>
</dbReference>
<dbReference type="SMART" id="SM00474">
    <property type="entry name" value="35EXOc"/>
    <property type="match status" value="1"/>
</dbReference>
<dbReference type="EMBL" id="CM009750">
    <property type="protein sequence ID" value="PUZ68208.1"/>
    <property type="molecule type" value="Genomic_DNA"/>
</dbReference>
<dbReference type="PANTHER" id="PTHR13620">
    <property type="entry name" value="3-5 EXONUCLEASE"/>
    <property type="match status" value="1"/>
</dbReference>
<dbReference type="GO" id="GO:0005737">
    <property type="term" value="C:cytoplasm"/>
    <property type="evidence" value="ECO:0007669"/>
    <property type="project" value="TreeGrafter"/>
</dbReference>
<organism evidence="4 5">
    <name type="scientific">Panicum hallii var. hallii</name>
    <dbReference type="NCBI Taxonomy" id="1504633"/>
    <lineage>
        <taxon>Eukaryota</taxon>
        <taxon>Viridiplantae</taxon>
        <taxon>Streptophyta</taxon>
        <taxon>Embryophyta</taxon>
        <taxon>Tracheophyta</taxon>
        <taxon>Spermatophyta</taxon>
        <taxon>Magnoliopsida</taxon>
        <taxon>Liliopsida</taxon>
        <taxon>Poales</taxon>
        <taxon>Poaceae</taxon>
        <taxon>PACMAD clade</taxon>
        <taxon>Panicoideae</taxon>
        <taxon>Panicodae</taxon>
        <taxon>Paniceae</taxon>
        <taxon>Panicinae</taxon>
        <taxon>Panicum</taxon>
        <taxon>Panicum sect. Panicum</taxon>
    </lineage>
</organism>
<evidence type="ECO:0000313" key="4">
    <source>
        <dbReference type="EMBL" id="PUZ68208.1"/>
    </source>
</evidence>
<evidence type="ECO:0000256" key="2">
    <source>
        <dbReference type="ARBA" id="ARBA00022801"/>
    </source>
</evidence>
<dbReference type="OrthoDB" id="756480at2759"/>
<evidence type="ECO:0000313" key="5">
    <source>
        <dbReference type="Proteomes" id="UP000244336"/>
    </source>
</evidence>
<dbReference type="InterPro" id="IPR036397">
    <property type="entry name" value="RNaseH_sf"/>
</dbReference>
<evidence type="ECO:0000259" key="3">
    <source>
        <dbReference type="SMART" id="SM00474"/>
    </source>
</evidence>
<protein>
    <recommendedName>
        <fullName evidence="3">3'-5' exonuclease domain-containing protein</fullName>
    </recommendedName>
</protein>
<proteinExistence type="predicted"/>
<dbReference type="Gramene" id="PUZ68208">
    <property type="protein sequence ID" value="PUZ68208"/>
    <property type="gene ID" value="GQ55_2G006900"/>
</dbReference>
<gene>
    <name evidence="4" type="ORF">GQ55_2G006900</name>
</gene>
<dbReference type="Proteomes" id="UP000244336">
    <property type="component" value="Chromosome 2"/>
</dbReference>
<keyword evidence="1" id="KW-0540">Nuclease</keyword>
<sequence>MVTARRRNPDVPRRTVRVAGCPVQTTVTARLAIVRRWLYTTLWLQRRRLHSSSGLTAGLGVQWTPPFGRRLPAGAEPRPGTLQLCVGNRCLIFQLARAASGAVPQILRRFLADARVTFAACNVESDRRKLRAHHGLQIRSALELRAAAPRGMGNASMATVAERLLGMRGLEKPGKVGASRWDAPRLSRKQVRYAAADAYVSCRLGVHFRRRAAMASDDQESEPEYYSDEDVRCTARDEVSPEPEYEHGDCWGRFVGFLERVSDDDDPHGEAAVVDDHVYDSMCSSLVY</sequence>
<dbReference type="STRING" id="1504633.A0A2T7EK58"/>
<dbReference type="InterPro" id="IPR002562">
    <property type="entry name" value="3'-5'_exonuclease_dom"/>
</dbReference>